<proteinExistence type="predicted"/>
<accession>A0A9X2MHY0</accession>
<comment type="caution">
    <text evidence="1">The sequence shown here is derived from an EMBL/GenBank/DDBJ whole genome shotgun (WGS) entry which is preliminary data.</text>
</comment>
<name>A0A9X2MHY0_9FIRM</name>
<sequence>MKKGKNIDIIKNVKMIEWLKCELLTSIAKLFELLAKGVENAKEDILDIISNIILVSYLLGKRLGLSYDMINLKIENKIKLGMIEEHKVEQWYGDLSELKENFGIRKE</sequence>
<dbReference type="GO" id="GO:0009143">
    <property type="term" value="P:nucleoside triphosphate catabolic process"/>
    <property type="evidence" value="ECO:0007669"/>
    <property type="project" value="InterPro"/>
</dbReference>
<dbReference type="AlphaFoldDB" id="A0A9X2MHY0"/>
<dbReference type="OrthoDB" id="2381770at2"/>
<dbReference type="InterPro" id="IPR025984">
    <property type="entry name" value="DCTPP"/>
</dbReference>
<organism evidence="1 2">
    <name type="scientific">Anaerosalibacter massiliensis</name>
    <dbReference type="NCBI Taxonomy" id="1347392"/>
    <lineage>
        <taxon>Bacteria</taxon>
        <taxon>Bacillati</taxon>
        <taxon>Bacillota</taxon>
        <taxon>Tissierellia</taxon>
        <taxon>Tissierellales</taxon>
        <taxon>Sporanaerobacteraceae</taxon>
        <taxon>Anaerosalibacter</taxon>
    </lineage>
</organism>
<evidence type="ECO:0000313" key="1">
    <source>
        <dbReference type="EMBL" id="MCR2044375.1"/>
    </source>
</evidence>
<evidence type="ECO:0000313" key="2">
    <source>
        <dbReference type="Proteomes" id="UP001142078"/>
    </source>
</evidence>
<dbReference type="Proteomes" id="UP001142078">
    <property type="component" value="Unassembled WGS sequence"/>
</dbReference>
<gene>
    <name evidence="1" type="ORF">NSA23_09645</name>
</gene>
<dbReference type="Pfam" id="PF12643">
    <property type="entry name" value="MazG-like"/>
    <property type="match status" value="1"/>
</dbReference>
<dbReference type="GO" id="GO:0047429">
    <property type="term" value="F:nucleoside triphosphate diphosphatase activity"/>
    <property type="evidence" value="ECO:0007669"/>
    <property type="project" value="InterPro"/>
</dbReference>
<keyword evidence="2" id="KW-1185">Reference proteome</keyword>
<protein>
    <submittedName>
        <fullName evidence="1">MazG-like family protein</fullName>
    </submittedName>
</protein>
<dbReference type="RefSeq" id="WP_042679117.1">
    <property type="nucleotide sequence ID" value="NZ_CABKTM010000011.1"/>
</dbReference>
<dbReference type="EMBL" id="JANJZL010000005">
    <property type="protein sequence ID" value="MCR2044375.1"/>
    <property type="molecule type" value="Genomic_DNA"/>
</dbReference>
<reference evidence="1" key="1">
    <citation type="submission" date="2022-07" db="EMBL/GenBank/DDBJ databases">
        <title>Enhanced cultured diversity of the mouse gut microbiota enables custom-made synthetic communities.</title>
        <authorList>
            <person name="Afrizal A."/>
        </authorList>
    </citation>
    <scope>NUCLEOTIDE SEQUENCE</scope>
    <source>
        <strain evidence="1">DSM 29482</strain>
    </source>
</reference>